<dbReference type="GO" id="GO:0003689">
    <property type="term" value="F:DNA clamp loader activity"/>
    <property type="evidence" value="ECO:0007669"/>
    <property type="project" value="TreeGrafter"/>
</dbReference>
<dbReference type="FunFam" id="1.20.272.10:FF:000010">
    <property type="entry name" value="Replication factor C subunit 4"/>
    <property type="match status" value="1"/>
</dbReference>
<dbReference type="GO" id="GO:0006261">
    <property type="term" value="P:DNA-templated DNA replication"/>
    <property type="evidence" value="ECO:0007669"/>
    <property type="project" value="TreeGrafter"/>
</dbReference>
<dbReference type="InterPro" id="IPR003959">
    <property type="entry name" value="ATPase_AAA_core"/>
</dbReference>
<dbReference type="RefSeq" id="XP_022341884.1">
    <property type="nucleotide sequence ID" value="XM_022486176.1"/>
</dbReference>
<dbReference type="KEGG" id="cvn:111135799"/>
<dbReference type="GO" id="GO:0006281">
    <property type="term" value="P:DNA repair"/>
    <property type="evidence" value="ECO:0007669"/>
    <property type="project" value="TreeGrafter"/>
</dbReference>
<dbReference type="InterPro" id="IPR013748">
    <property type="entry name" value="Rep_factorC_C"/>
</dbReference>
<dbReference type="PANTHER" id="PTHR11669">
    <property type="entry name" value="REPLICATION FACTOR C / DNA POLYMERASE III GAMMA-TAU SUBUNIT"/>
    <property type="match status" value="1"/>
</dbReference>
<dbReference type="Pfam" id="PF08542">
    <property type="entry name" value="Rep_fac_C"/>
    <property type="match status" value="1"/>
</dbReference>
<dbReference type="Gene3D" id="1.20.272.10">
    <property type="match status" value="1"/>
</dbReference>
<dbReference type="GeneID" id="111135799"/>
<dbReference type="NCBIfam" id="NF001679">
    <property type="entry name" value="PRK00440.1"/>
    <property type="match status" value="1"/>
</dbReference>
<evidence type="ECO:0000313" key="14">
    <source>
        <dbReference type="Proteomes" id="UP000694844"/>
    </source>
</evidence>
<dbReference type="OrthoDB" id="10249205at2759"/>
<keyword evidence="14" id="KW-1185">Reference proteome</keyword>
<dbReference type="GO" id="GO:0016887">
    <property type="term" value="F:ATP hydrolysis activity"/>
    <property type="evidence" value="ECO:0007669"/>
    <property type="project" value="InterPro"/>
</dbReference>
<dbReference type="Pfam" id="PF00004">
    <property type="entry name" value="AAA"/>
    <property type="match status" value="1"/>
</dbReference>
<evidence type="ECO:0000256" key="11">
    <source>
        <dbReference type="ARBA" id="ARBA00080378"/>
    </source>
</evidence>
<keyword evidence="7" id="KW-0539">Nucleus</keyword>
<dbReference type="SUPFAM" id="SSF52540">
    <property type="entry name" value="P-loop containing nucleoside triphosphate hydrolases"/>
    <property type="match status" value="1"/>
</dbReference>
<evidence type="ECO:0000256" key="9">
    <source>
        <dbReference type="ARBA" id="ARBA00064945"/>
    </source>
</evidence>
<dbReference type="GO" id="GO:0005663">
    <property type="term" value="C:DNA replication factor C complex"/>
    <property type="evidence" value="ECO:0007669"/>
    <property type="project" value="TreeGrafter"/>
</dbReference>
<proteinExistence type="inferred from homology"/>
<dbReference type="GO" id="GO:0005524">
    <property type="term" value="F:ATP binding"/>
    <property type="evidence" value="ECO:0007669"/>
    <property type="project" value="UniProtKB-KW"/>
</dbReference>
<dbReference type="FunFam" id="3.40.50.300:FF:000237">
    <property type="entry name" value="replication factor C subunit 4"/>
    <property type="match status" value="1"/>
</dbReference>
<evidence type="ECO:0000256" key="6">
    <source>
        <dbReference type="ARBA" id="ARBA00022990"/>
    </source>
</evidence>
<dbReference type="Gene3D" id="1.10.8.60">
    <property type="match status" value="1"/>
</dbReference>
<evidence type="ECO:0000256" key="8">
    <source>
        <dbReference type="ARBA" id="ARBA00059035"/>
    </source>
</evidence>
<keyword evidence="3" id="KW-0235">DNA replication</keyword>
<evidence type="ECO:0000256" key="1">
    <source>
        <dbReference type="ARBA" id="ARBA00004123"/>
    </source>
</evidence>
<dbReference type="InterPro" id="IPR003593">
    <property type="entry name" value="AAA+_ATPase"/>
</dbReference>
<dbReference type="GO" id="GO:0005634">
    <property type="term" value="C:nucleus"/>
    <property type="evidence" value="ECO:0007669"/>
    <property type="project" value="UniProtKB-SubCell"/>
</dbReference>
<accession>A0A8B8EPM4</accession>
<evidence type="ECO:0000313" key="15">
    <source>
        <dbReference type="RefSeq" id="XP_022341884.1"/>
    </source>
</evidence>
<dbReference type="GO" id="GO:0003677">
    <property type="term" value="F:DNA binding"/>
    <property type="evidence" value="ECO:0007669"/>
    <property type="project" value="InterPro"/>
</dbReference>
<dbReference type="CDD" id="cd00009">
    <property type="entry name" value="AAA"/>
    <property type="match status" value="1"/>
</dbReference>
<dbReference type="FunFam" id="1.10.8.60:FF:000032">
    <property type="entry name" value="Replication factor C subunit 4"/>
    <property type="match status" value="1"/>
</dbReference>
<comment type="function">
    <text evidence="8">Subunit of the replication factor C (RFC) complex which acts during elongation of primed DNA templates by DNA polymerases delta and epsilon, and is necessary for ATP-dependent loading of proliferating cell nuclear antigen (PCNA) onto primed DNA. The RFC4 subunit probably functions as a scaffold on which the other complex components can assemble.</text>
</comment>
<dbReference type="Gene3D" id="3.40.50.300">
    <property type="entry name" value="P-loop containing nucleotide triphosphate hydrolases"/>
    <property type="match status" value="1"/>
</dbReference>
<evidence type="ECO:0000259" key="13">
    <source>
        <dbReference type="SMART" id="SM00382"/>
    </source>
</evidence>
<dbReference type="InterPro" id="IPR050238">
    <property type="entry name" value="DNA_Rep/Repair_Clamp_Loader"/>
</dbReference>
<organism evidence="14 15">
    <name type="scientific">Crassostrea virginica</name>
    <name type="common">Eastern oyster</name>
    <dbReference type="NCBI Taxonomy" id="6565"/>
    <lineage>
        <taxon>Eukaryota</taxon>
        <taxon>Metazoa</taxon>
        <taxon>Spiralia</taxon>
        <taxon>Lophotrochozoa</taxon>
        <taxon>Mollusca</taxon>
        <taxon>Bivalvia</taxon>
        <taxon>Autobranchia</taxon>
        <taxon>Pteriomorphia</taxon>
        <taxon>Ostreida</taxon>
        <taxon>Ostreoidea</taxon>
        <taxon>Ostreidae</taxon>
        <taxon>Crassostrea</taxon>
    </lineage>
</organism>
<dbReference type="CDD" id="cd18140">
    <property type="entry name" value="HLD_clamp_RFC"/>
    <property type="match status" value="1"/>
</dbReference>
<keyword evidence="6" id="KW-0007">Acetylation</keyword>
<feature type="region of interest" description="Disordered" evidence="12">
    <location>
        <begin position="30"/>
        <end position="56"/>
    </location>
</feature>
<sequence length="383" mass="43238">MLIRHEDYQGHRYLWINWAHKKVMHPFFKPREAGTTSKDPKPQETLGAGKGGKGKQRHIPWVEKYRPRSVEDVAYQDEVVAVLKKSLERSDLPNLLFYGPPGTGKTSTILAASRSLFGTDMMKLRVLELNASDERGINVVREKVKKFAQTTASGTRPDGKPCPPFKIIVLDEADSMTGPAQAALRRTMEKESKSTRFCLICNYVSRIIEPIASRCAKFRFKPLADQILTERLQGICEAEKITYDKEAIKALIDTSEGDMRKAITCLQSAARLKGQEEVTKEDVYEIAGVIQEDTITNLIKVCHSNSYEKLEKMVQEVMYQGHSASQIITQLHDKVVQLDDINDQQKSVICEKLAVVDKCLMDGADEYLQLMALFTTMMRAICC</sequence>
<protein>
    <recommendedName>
        <fullName evidence="10">Replication factor C subunit 4</fullName>
    </recommendedName>
    <alternativeName>
        <fullName evidence="11">Activator 1 subunit 4</fullName>
    </alternativeName>
</protein>
<comment type="subunit">
    <text evidence="9">Subunit of the RFC complex, an heteropentameric complex consisting of a large subunit RFC1 and four small subunits RFC2, RFC3, RFC4 and RFC5; the RFC complex interacts with PCNA. Forms an heterotetrameric complex with RFC2, RFC3 and RFC5; this complex has ATPase activity but is not stimulated by PCNA. The heterotetramer of subunits RFC2, RFC3, RFC4 and RFC5 interacts with RAD17. Interacts with ATAD5. Interacts with CTF18. Interacts with CNTD1; this interaction facilitates crossover formation.</text>
</comment>
<dbReference type="InterPro" id="IPR008921">
    <property type="entry name" value="DNA_pol3_clamp-load_cplx_C"/>
</dbReference>
<feature type="domain" description="AAA+ ATPase" evidence="13">
    <location>
        <begin position="91"/>
        <end position="223"/>
    </location>
</feature>
<dbReference type="InterPro" id="IPR027417">
    <property type="entry name" value="P-loop_NTPase"/>
</dbReference>
<evidence type="ECO:0000256" key="5">
    <source>
        <dbReference type="ARBA" id="ARBA00022840"/>
    </source>
</evidence>
<dbReference type="PANTHER" id="PTHR11669:SF20">
    <property type="entry name" value="REPLICATION FACTOR C SUBUNIT 4"/>
    <property type="match status" value="1"/>
</dbReference>
<evidence type="ECO:0000256" key="12">
    <source>
        <dbReference type="SAM" id="MobiDB-lite"/>
    </source>
</evidence>
<keyword evidence="4" id="KW-0547">Nucleotide-binding</keyword>
<gene>
    <name evidence="15" type="primary">LOC111135799</name>
</gene>
<evidence type="ECO:0000256" key="10">
    <source>
        <dbReference type="ARBA" id="ARBA00070186"/>
    </source>
</evidence>
<evidence type="ECO:0000256" key="3">
    <source>
        <dbReference type="ARBA" id="ARBA00022705"/>
    </source>
</evidence>
<evidence type="ECO:0000256" key="4">
    <source>
        <dbReference type="ARBA" id="ARBA00022741"/>
    </source>
</evidence>
<comment type="subcellular location">
    <subcellularLocation>
        <location evidence="1">Nucleus</location>
    </subcellularLocation>
</comment>
<evidence type="ECO:0000256" key="2">
    <source>
        <dbReference type="ARBA" id="ARBA00005378"/>
    </source>
</evidence>
<dbReference type="Pfam" id="PF21960">
    <property type="entry name" value="RCF1-5-like_lid"/>
    <property type="match status" value="1"/>
</dbReference>
<evidence type="ECO:0000256" key="7">
    <source>
        <dbReference type="ARBA" id="ARBA00023242"/>
    </source>
</evidence>
<reference evidence="15" key="1">
    <citation type="submission" date="2025-08" db="UniProtKB">
        <authorList>
            <consortium name="RefSeq"/>
        </authorList>
    </citation>
    <scope>IDENTIFICATION</scope>
    <source>
        <tissue evidence="15">Whole sample</tissue>
    </source>
</reference>
<name>A0A8B8EPM4_CRAVI</name>
<dbReference type="SUPFAM" id="SSF48019">
    <property type="entry name" value="post-AAA+ oligomerization domain-like"/>
    <property type="match status" value="1"/>
</dbReference>
<comment type="similarity">
    <text evidence="2">Belongs to the activator 1 small subunits family.</text>
</comment>
<dbReference type="SMART" id="SM00382">
    <property type="entry name" value="AAA"/>
    <property type="match status" value="1"/>
</dbReference>
<keyword evidence="5" id="KW-0067">ATP-binding</keyword>
<dbReference type="Proteomes" id="UP000694844">
    <property type="component" value="Chromosome 5"/>
</dbReference>
<dbReference type="InterPro" id="IPR047854">
    <property type="entry name" value="RFC_lid"/>
</dbReference>
<dbReference type="AlphaFoldDB" id="A0A8B8EPM4"/>